<evidence type="ECO:0000256" key="1">
    <source>
        <dbReference type="SAM" id="SignalP"/>
    </source>
</evidence>
<name>A0A2N9Y6W3_9NEIS</name>
<dbReference type="Pfam" id="PF16695">
    <property type="entry name" value="Tai4"/>
    <property type="match status" value="1"/>
</dbReference>
<evidence type="ECO:0008006" key="4">
    <source>
        <dbReference type="Google" id="ProtNLM"/>
    </source>
</evidence>
<evidence type="ECO:0000313" key="2">
    <source>
        <dbReference type="EMBL" id="PIT64921.1"/>
    </source>
</evidence>
<organism evidence="2 3">
    <name type="scientific">Snodgrassella alvi</name>
    <dbReference type="NCBI Taxonomy" id="1196083"/>
    <lineage>
        <taxon>Bacteria</taxon>
        <taxon>Pseudomonadati</taxon>
        <taxon>Pseudomonadota</taxon>
        <taxon>Betaproteobacteria</taxon>
        <taxon>Neisseriales</taxon>
        <taxon>Neisseriaceae</taxon>
        <taxon>Snodgrassella</taxon>
    </lineage>
</organism>
<proteinExistence type="predicted"/>
<dbReference type="AlphaFoldDB" id="A0A2N9Y6W3"/>
<keyword evidence="1" id="KW-0732">Signal</keyword>
<dbReference type="Proteomes" id="UP000231094">
    <property type="component" value="Unassembled WGS sequence"/>
</dbReference>
<comment type="caution">
    <text evidence="2">The sequence shown here is derived from an EMBL/GenBank/DDBJ whole genome shotgun (WGS) entry which is preliminary data.</text>
</comment>
<gene>
    <name evidence="2" type="ORF">BHC47_08730</name>
</gene>
<reference evidence="2 3" key="1">
    <citation type="journal article" date="2017" name="MBio">
        <title>Type VI secretion-mediated competition in the bee gut microbiome.</title>
        <authorList>
            <person name="Steele M.I."/>
            <person name="Kwong W.K."/>
            <person name="Powell J.E."/>
            <person name="Whiteley M."/>
            <person name="Moran N.A."/>
        </authorList>
    </citation>
    <scope>NUCLEOTIDE SEQUENCE [LARGE SCALE GENOMIC DNA]</scope>
    <source>
        <strain evidence="2 3">PEB0171</strain>
    </source>
</reference>
<dbReference type="InterPro" id="IPR038314">
    <property type="entry name" value="T6SS_sf"/>
</dbReference>
<dbReference type="Gene3D" id="1.20.120.1620">
    <property type="match status" value="1"/>
</dbReference>
<feature type="chain" id="PRO_5014783272" description="Immunity protein" evidence="1">
    <location>
        <begin position="23"/>
        <end position="147"/>
    </location>
</feature>
<dbReference type="InterPro" id="IPR032032">
    <property type="entry name" value="Tai4"/>
</dbReference>
<accession>A0A2N9Y6W3</accession>
<protein>
    <recommendedName>
        <fullName evidence="4">Immunity protein</fullName>
    </recommendedName>
</protein>
<evidence type="ECO:0000313" key="3">
    <source>
        <dbReference type="Proteomes" id="UP000231094"/>
    </source>
</evidence>
<feature type="signal peptide" evidence="1">
    <location>
        <begin position="1"/>
        <end position="22"/>
    </location>
</feature>
<dbReference type="RefSeq" id="WP_100116258.1">
    <property type="nucleotide sequence ID" value="NZ_MEIV01000009.1"/>
</dbReference>
<dbReference type="EMBL" id="MEIV01000009">
    <property type="protein sequence ID" value="PIT64921.1"/>
    <property type="molecule type" value="Genomic_DNA"/>
</dbReference>
<sequence length="147" mass="16764">MVKARLKILYSCLLLLSSICDASESHNNAMTPEAVNRTFILNYKDMVLAHCVAKAYHGDRNAAIDAGSSVSALQDWLDYYMDKSIDEEVRLINSYLSRDYFNPLAESEVKGLKFDFLKCLDLYHSKELDKLARKVVPYPQRKASQGY</sequence>